<evidence type="ECO:0000256" key="6">
    <source>
        <dbReference type="ARBA" id="ARBA00022729"/>
    </source>
</evidence>
<dbReference type="AlphaFoldDB" id="A0A1H3UHI1"/>
<keyword evidence="7" id="KW-0406">Ion transport</keyword>
<keyword evidence="8" id="KW-0626">Porin</keyword>
<accession>A0A1H3UHI1</accession>
<evidence type="ECO:0000256" key="8">
    <source>
        <dbReference type="ARBA" id="ARBA00023114"/>
    </source>
</evidence>
<dbReference type="GO" id="GO:0046930">
    <property type="term" value="C:pore complex"/>
    <property type="evidence" value="ECO:0007669"/>
    <property type="project" value="UniProtKB-KW"/>
</dbReference>
<dbReference type="GO" id="GO:0015288">
    <property type="term" value="F:porin activity"/>
    <property type="evidence" value="ECO:0007669"/>
    <property type="project" value="UniProtKB-KW"/>
</dbReference>
<dbReference type="Pfam" id="PF13609">
    <property type="entry name" value="Porin_4"/>
    <property type="match status" value="1"/>
</dbReference>
<dbReference type="GO" id="GO:0009279">
    <property type="term" value="C:cell outer membrane"/>
    <property type="evidence" value="ECO:0007669"/>
    <property type="project" value="UniProtKB-SubCell"/>
</dbReference>
<evidence type="ECO:0000256" key="4">
    <source>
        <dbReference type="ARBA" id="ARBA00022452"/>
    </source>
</evidence>
<comment type="subcellular location">
    <subcellularLocation>
        <location evidence="1">Cell outer membrane</location>
        <topology evidence="1">Multi-pass membrane protein</topology>
    </subcellularLocation>
</comment>
<dbReference type="InterPro" id="IPR023614">
    <property type="entry name" value="Porin_dom_sf"/>
</dbReference>
<keyword evidence="9" id="KW-0472">Membrane</keyword>
<evidence type="ECO:0000256" key="11">
    <source>
        <dbReference type="SAM" id="SignalP"/>
    </source>
</evidence>
<comment type="subunit">
    <text evidence="2">Homotrimer.</text>
</comment>
<evidence type="ECO:0000256" key="1">
    <source>
        <dbReference type="ARBA" id="ARBA00004571"/>
    </source>
</evidence>
<dbReference type="PANTHER" id="PTHR34501:SF9">
    <property type="entry name" value="MAJOR OUTER MEMBRANE PROTEIN P.IA"/>
    <property type="match status" value="1"/>
</dbReference>
<feature type="domain" description="Porin" evidence="12">
    <location>
        <begin position="8"/>
        <end position="320"/>
    </location>
</feature>
<dbReference type="CDD" id="cd00342">
    <property type="entry name" value="gram_neg_porins"/>
    <property type="match status" value="1"/>
</dbReference>
<dbReference type="GO" id="GO:0006811">
    <property type="term" value="P:monoatomic ion transport"/>
    <property type="evidence" value="ECO:0007669"/>
    <property type="project" value="UniProtKB-KW"/>
</dbReference>
<organism evidence="13 14">
    <name type="scientific">Delftia lacustris</name>
    <dbReference type="NCBI Taxonomy" id="558537"/>
    <lineage>
        <taxon>Bacteria</taxon>
        <taxon>Pseudomonadati</taxon>
        <taxon>Pseudomonadota</taxon>
        <taxon>Betaproteobacteria</taxon>
        <taxon>Burkholderiales</taxon>
        <taxon>Comamonadaceae</taxon>
        <taxon>Delftia</taxon>
    </lineage>
</organism>
<evidence type="ECO:0000313" key="13">
    <source>
        <dbReference type="EMBL" id="SDZ61776.1"/>
    </source>
</evidence>
<dbReference type="EMBL" id="FNPE01000045">
    <property type="protein sequence ID" value="SDZ61776.1"/>
    <property type="molecule type" value="Genomic_DNA"/>
</dbReference>
<feature type="chain" id="PRO_5010285452" evidence="11">
    <location>
        <begin position="21"/>
        <end position="349"/>
    </location>
</feature>
<dbReference type="PANTHER" id="PTHR34501">
    <property type="entry name" value="PROTEIN YDDL-RELATED"/>
    <property type="match status" value="1"/>
</dbReference>
<evidence type="ECO:0000256" key="2">
    <source>
        <dbReference type="ARBA" id="ARBA00011233"/>
    </source>
</evidence>
<dbReference type="InterPro" id="IPR050298">
    <property type="entry name" value="Gram-neg_bact_OMP"/>
</dbReference>
<keyword evidence="10" id="KW-0998">Cell outer membrane</keyword>
<keyword evidence="4" id="KW-1134">Transmembrane beta strand</keyword>
<evidence type="ECO:0000313" key="14">
    <source>
        <dbReference type="Proteomes" id="UP000183417"/>
    </source>
</evidence>
<keyword evidence="5" id="KW-0812">Transmembrane</keyword>
<proteinExistence type="predicted"/>
<dbReference type="GeneID" id="94695532"/>
<evidence type="ECO:0000256" key="10">
    <source>
        <dbReference type="ARBA" id="ARBA00023237"/>
    </source>
</evidence>
<dbReference type="SUPFAM" id="SSF56935">
    <property type="entry name" value="Porins"/>
    <property type="match status" value="1"/>
</dbReference>
<gene>
    <name evidence="13" type="ORF">SAMN05421547_14527</name>
</gene>
<reference evidence="13 14" key="1">
    <citation type="submission" date="2016-10" db="EMBL/GenBank/DDBJ databases">
        <authorList>
            <person name="de Groot N.N."/>
        </authorList>
    </citation>
    <scope>NUCLEOTIDE SEQUENCE [LARGE SCALE GENOMIC DNA]</scope>
    <source>
        <strain evidence="13 14">LMG 24775</strain>
    </source>
</reference>
<evidence type="ECO:0000256" key="5">
    <source>
        <dbReference type="ARBA" id="ARBA00022692"/>
    </source>
</evidence>
<evidence type="ECO:0000256" key="9">
    <source>
        <dbReference type="ARBA" id="ARBA00023136"/>
    </source>
</evidence>
<dbReference type="InterPro" id="IPR033900">
    <property type="entry name" value="Gram_neg_porin_domain"/>
</dbReference>
<dbReference type="RefSeq" id="WP_016450601.1">
    <property type="nucleotide sequence ID" value="NZ_AP025556.1"/>
</dbReference>
<name>A0A1H3UHI1_9BURK</name>
<evidence type="ECO:0000256" key="7">
    <source>
        <dbReference type="ARBA" id="ARBA00023065"/>
    </source>
</evidence>
<feature type="signal peptide" evidence="11">
    <location>
        <begin position="1"/>
        <end position="20"/>
    </location>
</feature>
<keyword evidence="3" id="KW-0813">Transport</keyword>
<evidence type="ECO:0000259" key="12">
    <source>
        <dbReference type="Pfam" id="PF13609"/>
    </source>
</evidence>
<sequence length="349" mass="37057">MKFNRILAAALPVISLAASAQSSITLFGIVDVNARYVRNSDLPGNLTMNNSGLASGRLGFRGDEDLGGGLRAGFWLESDVNADTGTFSSTGKFFQRRSTVSLSGGFGEVRLGRDLSPASAHTYKYDPFGVIGLGGSAVASRMPDGFSPSYYRRDNAIQYLSPSLWGLRAEFMYAMDENPSSNVGRHVAGRVHYENGPLSLSLSYGTTDIGAAGAKFRQYGAGASYDFGFAKLMGHFQREDLPFGTYGSSTLGSEDRWLLGMTVPVGSGHLRASYVRTDSRKGPVAFNGSDANKYAIGYVHDLSRRTALYGTVARISNKGNANFALSGGAPGLAPKGTSTGAEVGIRHSF</sequence>
<dbReference type="Gene3D" id="2.40.160.10">
    <property type="entry name" value="Porin"/>
    <property type="match status" value="1"/>
</dbReference>
<dbReference type="Proteomes" id="UP000183417">
    <property type="component" value="Unassembled WGS sequence"/>
</dbReference>
<keyword evidence="6 11" id="KW-0732">Signal</keyword>
<protein>
    <submittedName>
        <fullName evidence="13">Outer membrane protein (Porin)</fullName>
    </submittedName>
</protein>
<evidence type="ECO:0000256" key="3">
    <source>
        <dbReference type="ARBA" id="ARBA00022448"/>
    </source>
</evidence>